<organism evidence="1 2">
    <name type="scientific">Spirosoma utsteinense</name>
    <dbReference type="NCBI Taxonomy" id="2585773"/>
    <lineage>
        <taxon>Bacteria</taxon>
        <taxon>Pseudomonadati</taxon>
        <taxon>Bacteroidota</taxon>
        <taxon>Cytophagia</taxon>
        <taxon>Cytophagales</taxon>
        <taxon>Cytophagaceae</taxon>
        <taxon>Spirosoma</taxon>
    </lineage>
</organism>
<evidence type="ECO:0000313" key="2">
    <source>
        <dbReference type="Proteomes" id="UP000700732"/>
    </source>
</evidence>
<name>A0ABR6W8W2_9BACT</name>
<dbReference type="RefSeq" id="WP_186738790.1">
    <property type="nucleotide sequence ID" value="NZ_VFIA01000021.1"/>
</dbReference>
<gene>
    <name evidence="1" type="ORF">FH603_3529</name>
</gene>
<protein>
    <submittedName>
        <fullName evidence="1">Uncharacterized protein</fullName>
    </submittedName>
</protein>
<keyword evidence="2" id="KW-1185">Reference proteome</keyword>
<proteinExistence type="predicted"/>
<sequence>MGRSKSIDEKIKDDEKFREFMNKLADEAKLEEDRIAAQIDAVVKKQYEDNGWDHGRLFGNRQSDYQNYSEWSLTRVNNIIDSLGKSLSGGDFPSKKLPGSEEAPKSTIEATKEFLGVFAGDYSLIIARVQALISGILSQFSVASDASRKTALRDMPLSGGLHLFFGSSGMVYTNNTFFSNQFIGTFQIVFEVYMSVDEARAISLQQILVATDKELTILNQLIIDIREEQAKSLKKILKETPQDYASTYATYKVALDMVKLDRDELLQQYSKYKQVVDTVESLYDKLDLSEFSIHANSGDTLSLPALFNEWELQLAKRYIHEKVNQGQPHEVH</sequence>
<comment type="caution">
    <text evidence="1">The sequence shown here is derived from an EMBL/GenBank/DDBJ whole genome shotgun (WGS) entry which is preliminary data.</text>
</comment>
<reference evidence="1 2" key="1">
    <citation type="submission" date="2019-06" db="EMBL/GenBank/DDBJ databases">
        <title>Spirosoma utsteinense sp. nov. isolated from Antarctic ice-free soils.</title>
        <authorList>
            <person name="Tahon G."/>
        </authorList>
    </citation>
    <scope>NUCLEOTIDE SEQUENCE [LARGE SCALE GENOMIC DNA]</scope>
    <source>
        <strain evidence="1 2">LMG 31447</strain>
    </source>
</reference>
<dbReference type="Proteomes" id="UP000700732">
    <property type="component" value="Unassembled WGS sequence"/>
</dbReference>
<dbReference type="EMBL" id="VFIA01000021">
    <property type="protein sequence ID" value="MBC3793013.1"/>
    <property type="molecule type" value="Genomic_DNA"/>
</dbReference>
<evidence type="ECO:0000313" key="1">
    <source>
        <dbReference type="EMBL" id="MBC3793013.1"/>
    </source>
</evidence>
<accession>A0ABR6W8W2</accession>